<sequence>MLVNKYNDQFIADKTSSRAGVTCSKSSLMSGGGPYGVTSESVNADVAAGLGKARPSAIGHYSHCNSQKGGSAGHDYDADSVGQTYGYTKAGAAYAGEVRGGYAPITRQPKTNMCGGKRRRKNKSRKSRRKSRRKSKKGRRRKTKRRKRKTKRRRGGKTNDEMMACMKKNAGLGIVKANLKCRQGTMSKPVSGCVDDMTATYGSEGRGSCANLQRRIAYSKSNPKPGQRQALEKFCAGDAGKHCKKSCSEYGQSCPAPLIAPKQLPVVEAPKPAPMPVVKAAPVIPMGPQRGTGECDQHNFYDGVVFKKSEGKLCRSKKSSCKLAKGKKKSSPMNTRKCISRKGGRRKSRRKSRKKRKRMKGGRYQQYGSNIPNTPGYSGPYTAGPMPWATGPVGINRQMNC</sequence>
<feature type="region of interest" description="Disordered" evidence="1">
    <location>
        <begin position="103"/>
        <end position="160"/>
    </location>
</feature>
<name>A0A6C0KC25_9ZZZZ</name>
<dbReference type="EMBL" id="MN740847">
    <property type="protein sequence ID" value="QHU14943.1"/>
    <property type="molecule type" value="Genomic_DNA"/>
</dbReference>
<feature type="region of interest" description="Disordered" evidence="1">
    <location>
        <begin position="324"/>
        <end position="378"/>
    </location>
</feature>
<organism evidence="2">
    <name type="scientific">viral metagenome</name>
    <dbReference type="NCBI Taxonomy" id="1070528"/>
    <lineage>
        <taxon>unclassified sequences</taxon>
        <taxon>metagenomes</taxon>
        <taxon>organismal metagenomes</taxon>
    </lineage>
</organism>
<evidence type="ECO:0000313" key="2">
    <source>
        <dbReference type="EMBL" id="QHU14943.1"/>
    </source>
</evidence>
<protein>
    <submittedName>
        <fullName evidence="2">Uncharacterized protein</fullName>
    </submittedName>
</protein>
<feature type="compositionally biased region" description="Basic residues" evidence="1">
    <location>
        <begin position="338"/>
        <end position="361"/>
    </location>
</feature>
<feature type="compositionally biased region" description="Basic residues" evidence="1">
    <location>
        <begin position="116"/>
        <end position="156"/>
    </location>
</feature>
<evidence type="ECO:0000256" key="1">
    <source>
        <dbReference type="SAM" id="MobiDB-lite"/>
    </source>
</evidence>
<reference evidence="2" key="1">
    <citation type="journal article" date="2020" name="Nature">
        <title>Giant virus diversity and host interactions through global metagenomics.</title>
        <authorList>
            <person name="Schulz F."/>
            <person name="Roux S."/>
            <person name="Paez-Espino D."/>
            <person name="Jungbluth S."/>
            <person name="Walsh D.A."/>
            <person name="Denef V.J."/>
            <person name="McMahon K.D."/>
            <person name="Konstantinidis K.T."/>
            <person name="Eloe-Fadrosh E.A."/>
            <person name="Kyrpides N.C."/>
            <person name="Woyke T."/>
        </authorList>
    </citation>
    <scope>NUCLEOTIDE SEQUENCE</scope>
    <source>
        <strain evidence="2">GVMAG-S-1102244-55</strain>
    </source>
</reference>
<proteinExistence type="predicted"/>
<feature type="compositionally biased region" description="Polar residues" evidence="1">
    <location>
        <begin position="366"/>
        <end position="376"/>
    </location>
</feature>
<dbReference type="AlphaFoldDB" id="A0A6C0KC25"/>
<accession>A0A6C0KC25</accession>